<evidence type="ECO:0000313" key="3">
    <source>
        <dbReference type="EMBL" id="KAK3784815.1"/>
    </source>
</evidence>
<keyword evidence="1" id="KW-0732">Signal</keyword>
<comment type="caution">
    <text evidence="3">The sequence shown here is derived from an EMBL/GenBank/DDBJ whole genome shotgun (WGS) entry which is preliminary data.</text>
</comment>
<dbReference type="PRINTS" id="PR00453">
    <property type="entry name" value="VWFADOMAIN"/>
</dbReference>
<dbReference type="InterPro" id="IPR036465">
    <property type="entry name" value="vWFA_dom_sf"/>
</dbReference>
<dbReference type="PROSITE" id="PS50234">
    <property type="entry name" value="VWFA"/>
    <property type="match status" value="1"/>
</dbReference>
<feature type="chain" id="PRO_5042262562" description="VWFA domain-containing protein" evidence="1">
    <location>
        <begin position="29"/>
        <end position="480"/>
    </location>
</feature>
<organism evidence="3 4">
    <name type="scientific">Elysia crispata</name>
    <name type="common">lettuce slug</name>
    <dbReference type="NCBI Taxonomy" id="231223"/>
    <lineage>
        <taxon>Eukaryota</taxon>
        <taxon>Metazoa</taxon>
        <taxon>Spiralia</taxon>
        <taxon>Lophotrochozoa</taxon>
        <taxon>Mollusca</taxon>
        <taxon>Gastropoda</taxon>
        <taxon>Heterobranchia</taxon>
        <taxon>Euthyneura</taxon>
        <taxon>Panpulmonata</taxon>
        <taxon>Sacoglossa</taxon>
        <taxon>Placobranchoidea</taxon>
        <taxon>Plakobranchidae</taxon>
        <taxon>Elysia</taxon>
    </lineage>
</organism>
<evidence type="ECO:0000313" key="4">
    <source>
        <dbReference type="Proteomes" id="UP001283361"/>
    </source>
</evidence>
<dbReference type="Proteomes" id="UP001283361">
    <property type="component" value="Unassembled WGS sequence"/>
</dbReference>
<keyword evidence="4" id="KW-1185">Reference proteome</keyword>
<reference evidence="3" key="1">
    <citation type="journal article" date="2023" name="G3 (Bethesda)">
        <title>A reference genome for the long-term kleptoplast-retaining sea slug Elysia crispata morphotype clarki.</title>
        <authorList>
            <person name="Eastman K.E."/>
            <person name="Pendleton A.L."/>
            <person name="Shaikh M.A."/>
            <person name="Suttiyut T."/>
            <person name="Ogas R."/>
            <person name="Tomko P."/>
            <person name="Gavelis G."/>
            <person name="Widhalm J.R."/>
            <person name="Wisecaver J.H."/>
        </authorList>
    </citation>
    <scope>NUCLEOTIDE SEQUENCE</scope>
    <source>
        <strain evidence="3">ECLA1</strain>
    </source>
</reference>
<sequence length="480" mass="53918">MSTMALAVHMVHTALLVLLALFAVCCRAQTNSTNTTNSAGEFCGVDIVFLVDASGSVGSFNFRKTLDFVESVVNGLNIGPFEVRVGLIRFASSPSLQFHLNTYTDKQSVLSRVSATSYTGGGTDTARGLAYATDVSFTAINGMRSEAAQVAIVVTDGKSNSESATISEATRLKDKIPQPRRCGSETRWVVNWLEVDFEPVNYQSRASGFRWVVNRLEVYFEPVKCQSRASGFRWVVNRLEVGGEPVRVNYQRRGLEFRWVVNRLEVYFEPVNYQSRASGFRWVVNRLEVGGEPVSYHSQGDAAQRQDGWVVNQLEVDFEPVNYQSRASGFRWVVNRSDTTAKAMRLRDKMGSELVRVNYQSRASGFRWVVNRLEVYFEPVKCQSRASGFRWVVNRLEVGGEPVRYHSQGDAAQRQDGRGSGIRCEVNRVRKIHNRRRRGSRVGWASEPFRVTKETWTSDQLALTVSGESPVTSPGRKSRL</sequence>
<accession>A0AAE1DWD5</accession>
<dbReference type="SUPFAM" id="SSF53300">
    <property type="entry name" value="vWA-like"/>
    <property type="match status" value="1"/>
</dbReference>
<dbReference type="InterPro" id="IPR050525">
    <property type="entry name" value="ECM_Assembly_Org"/>
</dbReference>
<name>A0AAE1DWD5_9GAST</name>
<proteinExistence type="predicted"/>
<dbReference type="PANTHER" id="PTHR24020">
    <property type="entry name" value="COLLAGEN ALPHA"/>
    <property type="match status" value="1"/>
</dbReference>
<evidence type="ECO:0000259" key="2">
    <source>
        <dbReference type="PROSITE" id="PS50234"/>
    </source>
</evidence>
<dbReference type="SMART" id="SM00327">
    <property type="entry name" value="VWA"/>
    <property type="match status" value="1"/>
</dbReference>
<feature type="domain" description="VWFA" evidence="2">
    <location>
        <begin position="46"/>
        <end position="175"/>
    </location>
</feature>
<dbReference type="EMBL" id="JAWDGP010002187">
    <property type="protein sequence ID" value="KAK3784815.1"/>
    <property type="molecule type" value="Genomic_DNA"/>
</dbReference>
<dbReference type="PANTHER" id="PTHR24020:SF84">
    <property type="entry name" value="VWFA DOMAIN-CONTAINING PROTEIN"/>
    <property type="match status" value="1"/>
</dbReference>
<dbReference type="Pfam" id="PF00092">
    <property type="entry name" value="VWA"/>
    <property type="match status" value="1"/>
</dbReference>
<dbReference type="AlphaFoldDB" id="A0AAE1DWD5"/>
<gene>
    <name evidence="3" type="ORF">RRG08_066336</name>
</gene>
<dbReference type="Gene3D" id="3.40.50.410">
    <property type="entry name" value="von Willebrand factor, type A domain"/>
    <property type="match status" value="1"/>
</dbReference>
<feature type="signal peptide" evidence="1">
    <location>
        <begin position="1"/>
        <end position="28"/>
    </location>
</feature>
<dbReference type="InterPro" id="IPR002035">
    <property type="entry name" value="VWF_A"/>
</dbReference>
<evidence type="ECO:0000256" key="1">
    <source>
        <dbReference type="SAM" id="SignalP"/>
    </source>
</evidence>
<protein>
    <recommendedName>
        <fullName evidence="2">VWFA domain-containing protein</fullName>
    </recommendedName>
</protein>